<organism evidence="2 3">
    <name type="scientific">Pristionchus entomophagus</name>
    <dbReference type="NCBI Taxonomy" id="358040"/>
    <lineage>
        <taxon>Eukaryota</taxon>
        <taxon>Metazoa</taxon>
        <taxon>Ecdysozoa</taxon>
        <taxon>Nematoda</taxon>
        <taxon>Chromadorea</taxon>
        <taxon>Rhabditida</taxon>
        <taxon>Rhabditina</taxon>
        <taxon>Diplogasteromorpha</taxon>
        <taxon>Diplogasteroidea</taxon>
        <taxon>Neodiplogasteridae</taxon>
        <taxon>Pristionchus</taxon>
    </lineage>
</organism>
<dbReference type="EMBL" id="BTSX01000004">
    <property type="protein sequence ID" value="GMS95591.1"/>
    <property type="molecule type" value="Genomic_DNA"/>
</dbReference>
<sequence length="81" mass="9020">MQSSLLIATLIIGVVTASSIIQIYHPSQFSQSPRCVSCRPSHLCILSSTHIECMDRTLAMKKMTKSKFVEYGNEMERIGGK</sequence>
<evidence type="ECO:0000313" key="3">
    <source>
        <dbReference type="Proteomes" id="UP001432027"/>
    </source>
</evidence>
<dbReference type="Proteomes" id="UP001432027">
    <property type="component" value="Unassembled WGS sequence"/>
</dbReference>
<keyword evidence="3" id="KW-1185">Reference proteome</keyword>
<reference evidence="2" key="1">
    <citation type="submission" date="2023-10" db="EMBL/GenBank/DDBJ databases">
        <title>Genome assembly of Pristionchus species.</title>
        <authorList>
            <person name="Yoshida K."/>
            <person name="Sommer R.J."/>
        </authorList>
    </citation>
    <scope>NUCLEOTIDE SEQUENCE</scope>
    <source>
        <strain evidence="2">RS0144</strain>
    </source>
</reference>
<accession>A0AAV5TMM4</accession>
<feature type="signal peptide" evidence="1">
    <location>
        <begin position="1"/>
        <end position="17"/>
    </location>
</feature>
<comment type="caution">
    <text evidence="2">The sequence shown here is derived from an EMBL/GenBank/DDBJ whole genome shotgun (WGS) entry which is preliminary data.</text>
</comment>
<dbReference type="AlphaFoldDB" id="A0AAV5TMM4"/>
<feature type="non-terminal residue" evidence="2">
    <location>
        <position position="81"/>
    </location>
</feature>
<proteinExistence type="predicted"/>
<name>A0AAV5TMM4_9BILA</name>
<keyword evidence="1" id="KW-0732">Signal</keyword>
<gene>
    <name evidence="2" type="ORF">PENTCL1PPCAC_17766</name>
</gene>
<evidence type="ECO:0000313" key="2">
    <source>
        <dbReference type="EMBL" id="GMS95591.1"/>
    </source>
</evidence>
<feature type="chain" id="PRO_5043618924" description="Secreted protein" evidence="1">
    <location>
        <begin position="18"/>
        <end position="81"/>
    </location>
</feature>
<protein>
    <recommendedName>
        <fullName evidence="4">Secreted protein</fullName>
    </recommendedName>
</protein>
<evidence type="ECO:0008006" key="4">
    <source>
        <dbReference type="Google" id="ProtNLM"/>
    </source>
</evidence>
<evidence type="ECO:0000256" key="1">
    <source>
        <dbReference type="SAM" id="SignalP"/>
    </source>
</evidence>